<name>A0A8J4Q068_9MYCE</name>
<protein>
    <recommendedName>
        <fullName evidence="4">Calmodulin-binding protein</fullName>
    </recommendedName>
</protein>
<evidence type="ECO:0000313" key="3">
    <source>
        <dbReference type="Proteomes" id="UP000695562"/>
    </source>
</evidence>
<sequence length="384" mass="43694">MGQLPDSIRKLTLFALNTPIIQKIISNLPCKLQELDFVNNDFIQSRCVLPQSLTDLHYSGRYDSMKWLVVPPNKVYKNCKFVLNSNESFQWLLENKFIGKIKIGPGAIPMLKSHRLPSHVTDIHLKHGIPDPDLLLPPTLERLFFSNYGTPFSHISHLKDLYINYEYPIKLKKGVLPRSLETLCLSYDQPLEPEVLPDQLRTLYMYEFNQPLKNNVLPLSLTDLTLVSFNQPLNAFVLPPKLKKLTMQGFQLPTFLRNSLPLSLNELTLFKFNGSFDQCQPLDNLKRLKIGSLVPSLAGLFVNVKKLDLFVFDTAIDEPSGTCLANTYIESLSLYCLVKSTLYPNSLPPTIKYLSLVNVVIKSEKAIPSSCRYLKSTTRNFTKG</sequence>
<comment type="caution">
    <text evidence="2">The sequence shown here is derived from an EMBL/GenBank/DDBJ whole genome shotgun (WGS) entry which is preliminary data.</text>
</comment>
<reference evidence="2" key="1">
    <citation type="submission" date="2020-01" db="EMBL/GenBank/DDBJ databases">
        <title>Development of genomics and gene disruption for Polysphondylium violaceum indicates a role for the polyketide synthase stlB in stalk morphogenesis.</title>
        <authorList>
            <person name="Narita B."/>
            <person name="Kawabe Y."/>
            <person name="Kin K."/>
            <person name="Saito T."/>
            <person name="Gibbs R."/>
            <person name="Kuspa A."/>
            <person name="Muzny D."/>
            <person name="Queller D."/>
            <person name="Richards S."/>
            <person name="Strassman J."/>
            <person name="Sucgang R."/>
            <person name="Worley K."/>
            <person name="Schaap P."/>
        </authorList>
    </citation>
    <scope>NUCLEOTIDE SEQUENCE</scope>
    <source>
        <strain evidence="2">QSvi11</strain>
    </source>
</reference>
<dbReference type="PANTHER" id="PTHR32134:SF92">
    <property type="entry name" value="FNIP REPEAT-CONTAINING PROTEIN"/>
    <property type="match status" value="1"/>
</dbReference>
<dbReference type="Pfam" id="PF05725">
    <property type="entry name" value="FNIP"/>
    <property type="match status" value="2"/>
</dbReference>
<dbReference type="Proteomes" id="UP000695562">
    <property type="component" value="Unassembled WGS sequence"/>
</dbReference>
<organism evidence="2 3">
    <name type="scientific">Polysphondylium violaceum</name>
    <dbReference type="NCBI Taxonomy" id="133409"/>
    <lineage>
        <taxon>Eukaryota</taxon>
        <taxon>Amoebozoa</taxon>
        <taxon>Evosea</taxon>
        <taxon>Eumycetozoa</taxon>
        <taxon>Dictyostelia</taxon>
        <taxon>Dictyosteliales</taxon>
        <taxon>Dictyosteliaceae</taxon>
        <taxon>Polysphondylium</taxon>
    </lineage>
</organism>
<dbReference type="AlphaFoldDB" id="A0A8J4Q068"/>
<dbReference type="InterPro" id="IPR051251">
    <property type="entry name" value="STK_FNIP-Repeat"/>
</dbReference>
<dbReference type="PANTHER" id="PTHR32134">
    <property type="entry name" value="FNIP REPEAT-CONTAINING PROTEIN"/>
    <property type="match status" value="1"/>
</dbReference>
<keyword evidence="1" id="KW-0677">Repeat</keyword>
<evidence type="ECO:0008006" key="4">
    <source>
        <dbReference type="Google" id="ProtNLM"/>
    </source>
</evidence>
<dbReference type="OrthoDB" id="10394449at2759"/>
<accession>A0A8J4Q068</accession>
<proteinExistence type="predicted"/>
<dbReference type="EMBL" id="AJWJ01000004">
    <property type="protein sequence ID" value="KAF2078498.1"/>
    <property type="molecule type" value="Genomic_DNA"/>
</dbReference>
<evidence type="ECO:0000313" key="2">
    <source>
        <dbReference type="EMBL" id="KAF2078498.1"/>
    </source>
</evidence>
<keyword evidence="3" id="KW-1185">Reference proteome</keyword>
<evidence type="ECO:0000256" key="1">
    <source>
        <dbReference type="ARBA" id="ARBA00022737"/>
    </source>
</evidence>
<dbReference type="InterPro" id="IPR008615">
    <property type="entry name" value="FNIP"/>
</dbReference>
<gene>
    <name evidence="2" type="ORF">CYY_000248</name>
</gene>